<dbReference type="AlphaFoldDB" id="A0A8V0XY12"/>
<dbReference type="Ensembl" id="ENSGALT00010020143.1">
    <property type="protein sequence ID" value="ENSGALP00010011691.1"/>
    <property type="gene ID" value="ENSGALG00010008427.1"/>
</dbReference>
<dbReference type="Ensembl" id="ENSGALT00010019937.1">
    <property type="protein sequence ID" value="ENSGALP00010011485.1"/>
    <property type="gene ID" value="ENSGALG00010008337.1"/>
</dbReference>
<feature type="compositionally biased region" description="Polar residues" evidence="1">
    <location>
        <begin position="1"/>
        <end position="16"/>
    </location>
</feature>
<feature type="transmembrane region" description="Helical" evidence="2">
    <location>
        <begin position="51"/>
        <end position="77"/>
    </location>
</feature>
<dbReference type="Ensembl" id="ENSGALT00010020021.1">
    <property type="protein sequence ID" value="ENSGALP00010011569.1"/>
    <property type="gene ID" value="ENSGALG00010008369.1"/>
</dbReference>
<dbReference type="GeneTree" id="ENSGT01080000257982"/>
<accession>A0A8V0XY12</accession>
<reference evidence="3" key="2">
    <citation type="submission" date="2025-05" db="UniProtKB">
        <authorList>
            <consortium name="Ensembl"/>
        </authorList>
    </citation>
    <scope>IDENTIFICATION</scope>
    <source>
        <strain evidence="3">broiler</strain>
    </source>
</reference>
<dbReference type="Ensembl" id="ENSGALT00010019919.1">
    <property type="protein sequence ID" value="ENSGALP00010011467.1"/>
    <property type="gene ID" value="ENSGALG00010008329.1"/>
</dbReference>
<organism evidence="3 4">
    <name type="scientific">Gallus gallus</name>
    <name type="common">Chicken</name>
    <dbReference type="NCBI Taxonomy" id="9031"/>
    <lineage>
        <taxon>Eukaryota</taxon>
        <taxon>Metazoa</taxon>
        <taxon>Chordata</taxon>
        <taxon>Craniata</taxon>
        <taxon>Vertebrata</taxon>
        <taxon>Euteleostomi</taxon>
        <taxon>Archelosauria</taxon>
        <taxon>Archosauria</taxon>
        <taxon>Dinosauria</taxon>
        <taxon>Saurischia</taxon>
        <taxon>Theropoda</taxon>
        <taxon>Coelurosauria</taxon>
        <taxon>Aves</taxon>
        <taxon>Neognathae</taxon>
        <taxon>Galloanserae</taxon>
        <taxon>Galliformes</taxon>
        <taxon>Phasianidae</taxon>
        <taxon>Phasianinae</taxon>
        <taxon>Gallus</taxon>
    </lineage>
</organism>
<dbReference type="Ensembl" id="ENSGALT00010020030.1">
    <property type="protein sequence ID" value="ENSGALP00010011578.1"/>
    <property type="gene ID" value="ENSGALG00010008371.1"/>
</dbReference>
<dbReference type="Proteomes" id="UP000000539">
    <property type="component" value="Chromosome 1"/>
</dbReference>
<dbReference type="Ensembl" id="ENSGALT00010020212.1">
    <property type="protein sequence ID" value="ENSGALP00010011756.1"/>
    <property type="gene ID" value="ENSGALG00010008461.1"/>
</dbReference>
<evidence type="ECO:0000313" key="3">
    <source>
        <dbReference type="Ensembl" id="ENSGALP00010011578.1"/>
    </source>
</evidence>
<evidence type="ECO:0000256" key="2">
    <source>
        <dbReference type="SAM" id="Phobius"/>
    </source>
</evidence>
<keyword evidence="2" id="KW-0472">Membrane</keyword>
<name>A0A8V0XY12_CHICK</name>
<evidence type="ECO:0000256" key="1">
    <source>
        <dbReference type="SAM" id="MobiDB-lite"/>
    </source>
</evidence>
<sequence length="82" mass="9148">MSNSMASMTAGQNKSSRGADAFAPPSQVSGRWVEGEGWMFIRKLTTKGNNLLITCLFIISGYCQMYGCLFSLFYSFYSCYHS</sequence>
<keyword evidence="2" id="KW-1133">Transmembrane helix</keyword>
<keyword evidence="4" id="KW-1185">Reference proteome</keyword>
<proteinExistence type="predicted"/>
<evidence type="ECO:0000313" key="4">
    <source>
        <dbReference type="Proteomes" id="UP000000539"/>
    </source>
</evidence>
<keyword evidence="2" id="KW-0812">Transmembrane</keyword>
<protein>
    <submittedName>
        <fullName evidence="3">Uncharacterized protein</fullName>
    </submittedName>
</protein>
<feature type="region of interest" description="Disordered" evidence="1">
    <location>
        <begin position="1"/>
        <end position="29"/>
    </location>
</feature>
<reference evidence="3" key="1">
    <citation type="submission" date="2020-11" db="EMBL/GenBank/DDBJ databases">
        <title>Gallus gallus (Chicken) genome, bGalGal1, GRCg7b, maternal haplotype autosomes + Z &amp; W.</title>
        <authorList>
            <person name="Warren W."/>
            <person name="Formenti G."/>
            <person name="Fedrigo O."/>
            <person name="Haase B."/>
            <person name="Mountcastle J."/>
            <person name="Balacco J."/>
            <person name="Tracey A."/>
            <person name="Schneider V."/>
            <person name="Okimoto R."/>
            <person name="Cheng H."/>
            <person name="Hawken R."/>
            <person name="Howe K."/>
            <person name="Jarvis E.D."/>
        </authorList>
    </citation>
    <scope>NUCLEOTIDE SEQUENCE [LARGE SCALE GENOMIC DNA]</scope>
    <source>
        <strain evidence="3">Broiler</strain>
    </source>
</reference>